<keyword evidence="6 16" id="KW-0812">Transmembrane</keyword>
<dbReference type="CDD" id="cd06503">
    <property type="entry name" value="ATP-synt_Fo_b"/>
    <property type="match status" value="1"/>
</dbReference>
<dbReference type="KEGG" id="pspi:PS2015_3050"/>
<dbReference type="GO" id="GO:0045259">
    <property type="term" value="C:proton-transporting ATP synthase complex"/>
    <property type="evidence" value="ECO:0007669"/>
    <property type="project" value="UniProtKB-KW"/>
</dbReference>
<gene>
    <name evidence="16" type="primary">atpF</name>
    <name evidence="19" type="ORF">PS2015_3050</name>
</gene>
<comment type="subcellular location">
    <subcellularLocation>
        <location evidence="16">Cell membrane</location>
        <topology evidence="16">Single-pass membrane protein</topology>
    </subcellularLocation>
    <subcellularLocation>
        <location evidence="15">Endomembrane system</location>
        <topology evidence="15">Single-pass membrane protein</topology>
    </subcellularLocation>
</comment>
<evidence type="ECO:0000256" key="13">
    <source>
        <dbReference type="ARBA" id="ARBA00025614"/>
    </source>
</evidence>
<dbReference type="InterPro" id="IPR028987">
    <property type="entry name" value="ATP_synth_B-like_membr_sf"/>
</dbReference>
<keyword evidence="8 16" id="KW-1133">Transmembrane helix</keyword>
<evidence type="ECO:0000256" key="9">
    <source>
        <dbReference type="ARBA" id="ARBA00023065"/>
    </source>
</evidence>
<dbReference type="FunFam" id="1.20.5.620:FF:000001">
    <property type="entry name" value="ATP synthase subunit b"/>
    <property type="match status" value="1"/>
</dbReference>
<evidence type="ECO:0000256" key="3">
    <source>
        <dbReference type="ARBA" id="ARBA00022475"/>
    </source>
</evidence>
<evidence type="ECO:0000256" key="10">
    <source>
        <dbReference type="ARBA" id="ARBA00023136"/>
    </source>
</evidence>
<evidence type="ECO:0000256" key="1">
    <source>
        <dbReference type="ARBA" id="ARBA00005513"/>
    </source>
</evidence>
<sequence length="156" mass="17177">MNLNATIFGQTIAFAVFVWFCLKYVWPPVTQALAERQKKIAEGLEAADRAQRDLSLAQNKAADDLREAKVKSAEIIDMANKRANQIVEEAKEKAREEGQRLVAGAKAEIEMEVQRAKEELRAQVAAIAIAGAEKILEGTVDQAANEELVKKLASEL</sequence>
<dbReference type="GO" id="GO:0012505">
    <property type="term" value="C:endomembrane system"/>
    <property type="evidence" value="ECO:0007669"/>
    <property type="project" value="UniProtKB-SubCell"/>
</dbReference>
<dbReference type="NCBIfam" id="TIGR01144">
    <property type="entry name" value="ATP_synt_b"/>
    <property type="match status" value="1"/>
</dbReference>
<feature type="transmembrane region" description="Helical" evidence="16">
    <location>
        <begin position="6"/>
        <end position="26"/>
    </location>
</feature>
<evidence type="ECO:0000256" key="6">
    <source>
        <dbReference type="ARBA" id="ARBA00022692"/>
    </source>
</evidence>
<dbReference type="PATRIC" id="fig|1249552.3.peg.3082"/>
<dbReference type="AlphaFoldDB" id="A0A0S2KHB3"/>
<evidence type="ECO:0000256" key="17">
    <source>
        <dbReference type="RuleBase" id="RU003848"/>
    </source>
</evidence>
<dbReference type="InterPro" id="IPR005864">
    <property type="entry name" value="ATP_synth_F0_bsu_bac"/>
</dbReference>
<comment type="function">
    <text evidence="13">Component of the F(0) channel, it forms part of the peripheral stalk, linking F(1) to F(0). The b'-subunit is a diverged and duplicated form of b found in plants and photosynthetic bacteria.</text>
</comment>
<accession>A0A0S2KHB3</accession>
<name>A0A0S2KHB3_9GAMM</name>
<evidence type="ECO:0000313" key="19">
    <source>
        <dbReference type="EMBL" id="ALO47674.1"/>
    </source>
</evidence>
<keyword evidence="18" id="KW-0175">Coiled coil</keyword>
<dbReference type="STRING" id="1249552.PS2015_3050"/>
<dbReference type="GO" id="GO:0046961">
    <property type="term" value="F:proton-transporting ATPase activity, rotational mechanism"/>
    <property type="evidence" value="ECO:0007669"/>
    <property type="project" value="TreeGrafter"/>
</dbReference>
<evidence type="ECO:0000256" key="16">
    <source>
        <dbReference type="HAMAP-Rule" id="MF_01398"/>
    </source>
</evidence>
<dbReference type="OrthoDB" id="9788020at2"/>
<dbReference type="RefSeq" id="WP_058023046.1">
    <property type="nucleotide sequence ID" value="NZ_CP013189.1"/>
</dbReference>
<keyword evidence="3 16" id="KW-1003">Cell membrane</keyword>
<protein>
    <recommendedName>
        <fullName evidence="16">ATP synthase subunit b</fullName>
    </recommendedName>
    <alternativeName>
        <fullName evidence="16">ATP synthase F(0) sector subunit b</fullName>
    </alternativeName>
    <alternativeName>
        <fullName evidence="16">ATPase subunit I</fullName>
    </alternativeName>
    <alternativeName>
        <fullName evidence="16">F-type ATPase subunit b</fullName>
        <shortName evidence="16">F-ATPase subunit b</shortName>
    </alternativeName>
</protein>
<evidence type="ECO:0000256" key="5">
    <source>
        <dbReference type="ARBA" id="ARBA00022547"/>
    </source>
</evidence>
<dbReference type="GO" id="GO:0005886">
    <property type="term" value="C:plasma membrane"/>
    <property type="evidence" value="ECO:0007669"/>
    <property type="project" value="UniProtKB-SubCell"/>
</dbReference>
<evidence type="ECO:0000256" key="2">
    <source>
        <dbReference type="ARBA" id="ARBA00022448"/>
    </source>
</evidence>
<dbReference type="EMBL" id="CP013189">
    <property type="protein sequence ID" value="ALO47674.1"/>
    <property type="molecule type" value="Genomic_DNA"/>
</dbReference>
<evidence type="ECO:0000256" key="7">
    <source>
        <dbReference type="ARBA" id="ARBA00022781"/>
    </source>
</evidence>
<dbReference type="NCBIfam" id="NF004411">
    <property type="entry name" value="PRK05759.1-2"/>
    <property type="match status" value="1"/>
</dbReference>
<keyword evidence="9 16" id="KW-0406">Ion transport</keyword>
<organism evidence="19 20">
    <name type="scientific">Pseudohongiella spirulinae</name>
    <dbReference type="NCBI Taxonomy" id="1249552"/>
    <lineage>
        <taxon>Bacteria</taxon>
        <taxon>Pseudomonadati</taxon>
        <taxon>Pseudomonadota</taxon>
        <taxon>Gammaproteobacteria</taxon>
        <taxon>Pseudomonadales</taxon>
        <taxon>Pseudohongiellaceae</taxon>
        <taxon>Pseudohongiella</taxon>
    </lineage>
</organism>
<dbReference type="HAMAP" id="MF_01398">
    <property type="entry name" value="ATP_synth_b_bprime"/>
    <property type="match status" value="1"/>
</dbReference>
<reference evidence="19 20" key="1">
    <citation type="submission" date="2015-11" db="EMBL/GenBank/DDBJ databases">
        <authorList>
            <person name="Zhang Y."/>
            <person name="Guo Z."/>
        </authorList>
    </citation>
    <scope>NUCLEOTIDE SEQUENCE [LARGE SCALE GENOMIC DNA]</scope>
    <source>
        <strain evidence="19 20">KCTC 32221</strain>
    </source>
</reference>
<evidence type="ECO:0000256" key="12">
    <source>
        <dbReference type="ARBA" id="ARBA00025198"/>
    </source>
</evidence>
<dbReference type="Gene3D" id="1.20.5.620">
    <property type="entry name" value="F1F0 ATP synthase subunit B, membrane domain"/>
    <property type="match status" value="1"/>
</dbReference>
<dbReference type="NCBIfam" id="NF004413">
    <property type="entry name" value="PRK05759.1-4"/>
    <property type="match status" value="1"/>
</dbReference>
<feature type="coiled-coil region" evidence="18">
    <location>
        <begin position="47"/>
        <end position="126"/>
    </location>
</feature>
<keyword evidence="20" id="KW-1185">Reference proteome</keyword>
<keyword evidence="4" id="KW-0997">Cell inner membrane</keyword>
<proteinExistence type="inferred from homology"/>
<dbReference type="InterPro" id="IPR002146">
    <property type="entry name" value="ATP_synth_b/b'su_bac/chlpt"/>
</dbReference>
<evidence type="ECO:0000256" key="15">
    <source>
        <dbReference type="ARBA" id="ARBA00037847"/>
    </source>
</evidence>
<evidence type="ECO:0000256" key="14">
    <source>
        <dbReference type="ARBA" id="ARBA00026054"/>
    </source>
</evidence>
<dbReference type="GO" id="GO:0046933">
    <property type="term" value="F:proton-transporting ATP synthase activity, rotational mechanism"/>
    <property type="evidence" value="ECO:0007669"/>
    <property type="project" value="UniProtKB-UniRule"/>
</dbReference>
<dbReference type="SUPFAM" id="SSF81573">
    <property type="entry name" value="F1F0 ATP synthase subunit B, membrane domain"/>
    <property type="match status" value="1"/>
</dbReference>
<evidence type="ECO:0000256" key="18">
    <source>
        <dbReference type="SAM" id="Coils"/>
    </source>
</evidence>
<evidence type="ECO:0000256" key="11">
    <source>
        <dbReference type="ARBA" id="ARBA00023310"/>
    </source>
</evidence>
<evidence type="ECO:0000256" key="4">
    <source>
        <dbReference type="ARBA" id="ARBA00022519"/>
    </source>
</evidence>
<dbReference type="PANTHER" id="PTHR33445:SF1">
    <property type="entry name" value="ATP SYNTHASE SUBUNIT B"/>
    <property type="match status" value="1"/>
</dbReference>
<keyword evidence="10 16" id="KW-0472">Membrane</keyword>
<comment type="function">
    <text evidence="12 16">F(1)F(0) ATP synthase produces ATP from ADP in the presence of a proton or sodium gradient. F-type ATPases consist of two structural domains, F(1) containing the extramembraneous catalytic core and F(0) containing the membrane proton channel, linked together by a central stalk and a peripheral stalk. During catalysis, ATP synthesis in the catalytic domain of F(1) is coupled via a rotary mechanism of the central stalk subunits to proton translocation.</text>
</comment>
<keyword evidence="2 16" id="KW-0813">Transport</keyword>
<keyword evidence="7 16" id="KW-0375">Hydrogen ion transport</keyword>
<dbReference type="Pfam" id="PF00430">
    <property type="entry name" value="ATP-synt_B"/>
    <property type="match status" value="1"/>
</dbReference>
<keyword evidence="11 16" id="KW-0066">ATP synthesis</keyword>
<comment type="subunit">
    <text evidence="16">F-type ATPases have 2 components, F(1) - the catalytic core - and F(0) - the membrane proton channel. F(1) has five subunits: alpha(3), beta(3), gamma(1), delta(1), epsilon(1). F(0) has three main subunits: a(1), b(2) and c(10-14). The alpha and beta chains form an alternating ring which encloses part of the gamma chain. F(1) is attached to F(0) by a central stalk formed by the gamma and epsilon chains, while a peripheral stalk is formed by the delta and b chains.</text>
</comment>
<comment type="similarity">
    <text evidence="1 16 17">Belongs to the ATPase B chain family.</text>
</comment>
<keyword evidence="5 16" id="KW-0138">CF(0)</keyword>
<dbReference type="PANTHER" id="PTHR33445">
    <property type="entry name" value="ATP SYNTHASE SUBUNIT B', CHLOROPLASTIC"/>
    <property type="match status" value="1"/>
</dbReference>
<evidence type="ECO:0000256" key="8">
    <source>
        <dbReference type="ARBA" id="ARBA00022989"/>
    </source>
</evidence>
<dbReference type="InterPro" id="IPR050059">
    <property type="entry name" value="ATP_synthase_B_chain"/>
</dbReference>
<dbReference type="Proteomes" id="UP000065641">
    <property type="component" value="Chromosome"/>
</dbReference>
<evidence type="ECO:0000313" key="20">
    <source>
        <dbReference type="Proteomes" id="UP000065641"/>
    </source>
</evidence>
<comment type="subunit">
    <text evidence="14">F-type ATPases have 2 components, F(1) - the catalytic core - and F(0) - the membrane proton channel. F(1) has five subunits: alpha(3), beta(3), gamma(1), delta(1), epsilon(1). F(0) has four main subunits: a(1), b(2) and c(10-14). The alpha and beta chains form an alternating ring which encloses part of the gamma chain. F(1) is attached to F(0) by a central stalk formed by the gamma and epsilon chains, while a peripheral stalk is formed by the delta and b chains.</text>
</comment>